<gene>
    <name evidence="1" type="ORF">HG543_30725</name>
</gene>
<evidence type="ECO:0000313" key="1">
    <source>
        <dbReference type="EMBL" id="NMO19211.1"/>
    </source>
</evidence>
<dbReference type="AlphaFoldDB" id="A0A848LND0"/>
<proteinExistence type="predicted"/>
<accession>A0A848LND0</accession>
<protein>
    <submittedName>
        <fullName evidence="1">Uncharacterized protein</fullName>
    </submittedName>
</protein>
<evidence type="ECO:0000313" key="2">
    <source>
        <dbReference type="Proteomes" id="UP000518300"/>
    </source>
</evidence>
<keyword evidence="2" id="KW-1185">Reference proteome</keyword>
<comment type="caution">
    <text evidence="1">The sequence shown here is derived from an EMBL/GenBank/DDBJ whole genome shotgun (WGS) entry which is preliminary data.</text>
</comment>
<organism evidence="1 2">
    <name type="scientific">Pyxidicoccus fallax</name>
    <dbReference type="NCBI Taxonomy" id="394095"/>
    <lineage>
        <taxon>Bacteria</taxon>
        <taxon>Pseudomonadati</taxon>
        <taxon>Myxococcota</taxon>
        <taxon>Myxococcia</taxon>
        <taxon>Myxococcales</taxon>
        <taxon>Cystobacterineae</taxon>
        <taxon>Myxococcaceae</taxon>
        <taxon>Pyxidicoccus</taxon>
    </lineage>
</organism>
<dbReference type="Proteomes" id="UP000518300">
    <property type="component" value="Unassembled WGS sequence"/>
</dbReference>
<sequence length="337" mass="38650">MPDLIPLWEQPRAPEATVVPLGSEQEINPLVPELRIPYYAFLDDVEEVSLDEFEAMPTLAWAPPRPLQPDESLLVARFDCILVEHFNSALAPHRLFYAQRLGKDIDQPREDNEVWWHDPDQTREHRALNHALLDVTDERLVTVFLTFPNTPEARERFAQAFPHEGWFGLGLSNTSGLPVEVTYGDDSNQPNRYALRYLCGVYRVDATRLNNLRHVFSLDFAPDAYFPPDPYGPNSEGEAAVIEARAVEREQRRRIEAAEALAQEQRWKIEQAIAAAILRREPPGGLLRLRKQKKDFGHKSRKAQFTLDRGVQGVVKPSPYRGRRTVLVHRSVLVRVR</sequence>
<name>A0A848LND0_9BACT</name>
<reference evidence="1 2" key="1">
    <citation type="submission" date="2020-04" db="EMBL/GenBank/DDBJ databases">
        <title>Draft genome of Pyxidicoccus fallax type strain.</title>
        <authorList>
            <person name="Whitworth D.E."/>
        </authorList>
    </citation>
    <scope>NUCLEOTIDE SEQUENCE [LARGE SCALE GENOMIC DNA]</scope>
    <source>
        <strain evidence="1 2">DSM 14698</strain>
    </source>
</reference>
<dbReference type="EMBL" id="JABBJJ010000173">
    <property type="protein sequence ID" value="NMO19211.1"/>
    <property type="molecule type" value="Genomic_DNA"/>
</dbReference>
<dbReference type="RefSeq" id="WP_169348464.1">
    <property type="nucleotide sequence ID" value="NZ_JABBJJ010000173.1"/>
</dbReference>